<dbReference type="PANTHER" id="PTHR43471:SF1">
    <property type="entry name" value="ABC TRANSPORTER PERMEASE PROTEIN NOSY-RELATED"/>
    <property type="match status" value="1"/>
</dbReference>
<feature type="transmembrane region" description="Helical" evidence="1">
    <location>
        <begin position="110"/>
        <end position="131"/>
    </location>
</feature>
<keyword evidence="1" id="KW-0812">Transmembrane</keyword>
<evidence type="ECO:0000313" key="3">
    <source>
        <dbReference type="Proteomes" id="UP000193391"/>
    </source>
</evidence>
<dbReference type="Pfam" id="PF12679">
    <property type="entry name" value="ABC2_membrane_2"/>
    <property type="match status" value="1"/>
</dbReference>
<reference evidence="2 3" key="1">
    <citation type="submission" date="2014-03" db="EMBL/GenBank/DDBJ databases">
        <title>The draft genome sequence of Thalassospira mesophila JCM 18969.</title>
        <authorList>
            <person name="Lai Q."/>
            <person name="Shao Z."/>
        </authorList>
    </citation>
    <scope>NUCLEOTIDE SEQUENCE [LARGE SCALE GENOMIC DNA]</scope>
    <source>
        <strain evidence="2 3">JCM 18969</strain>
    </source>
</reference>
<sequence length="274" mass="28750">MKAIAILASKEFCDGIRNRWFLGAAGALMIFALGLTFVGSAPSGSVGVDRLAVTTVSLTSLAVFLLPLMALLLSYDALVGEIERGTMSLLLTYPVARWQVVVGKFIGQTFGLGAATITGFGVAGLFLLWLAPDSANWHGYLLLVGSSVWLGAVFVAIGLVISGLPQQRGAAAALAFIVWLVFVVMYDMALLGGLVADQAAIIGPSVFNFLLLFNPADAFRMFNLAGVEDIRAAAGLLGADMAGGLALSGALMSLFFWTTLPLGLAVFIFHRKSL</sequence>
<feature type="transmembrane region" description="Helical" evidence="1">
    <location>
        <begin position="137"/>
        <end position="161"/>
    </location>
</feature>
<dbReference type="AlphaFoldDB" id="A0A1Y2KVS9"/>
<dbReference type="Proteomes" id="UP000193391">
    <property type="component" value="Unassembled WGS sequence"/>
</dbReference>
<feature type="transmembrane region" description="Helical" evidence="1">
    <location>
        <begin position="173"/>
        <end position="196"/>
    </location>
</feature>
<name>A0A1Y2KVS9_9PROT</name>
<dbReference type="RefSeq" id="WP_085585691.1">
    <property type="nucleotide sequence ID" value="NZ_JFKA01000013.1"/>
</dbReference>
<dbReference type="OrthoDB" id="9805862at2"/>
<accession>A0A1Y2KVS9</accession>
<feature type="transmembrane region" description="Helical" evidence="1">
    <location>
        <begin position="51"/>
        <end position="75"/>
    </location>
</feature>
<evidence type="ECO:0000313" key="2">
    <source>
        <dbReference type="EMBL" id="OSQ36002.1"/>
    </source>
</evidence>
<evidence type="ECO:0000256" key="1">
    <source>
        <dbReference type="SAM" id="Phobius"/>
    </source>
</evidence>
<gene>
    <name evidence="2" type="ORF">TMES_19465</name>
</gene>
<keyword evidence="3" id="KW-1185">Reference proteome</keyword>
<dbReference type="STRING" id="1293891.TMES_19465"/>
<protein>
    <submittedName>
        <fullName evidence="2">Membrane protein</fullName>
    </submittedName>
</protein>
<keyword evidence="1" id="KW-1133">Transmembrane helix</keyword>
<comment type="caution">
    <text evidence="2">The sequence shown here is derived from an EMBL/GenBank/DDBJ whole genome shotgun (WGS) entry which is preliminary data.</text>
</comment>
<organism evidence="2 3">
    <name type="scientific">Thalassospira mesophila</name>
    <dbReference type="NCBI Taxonomy" id="1293891"/>
    <lineage>
        <taxon>Bacteria</taxon>
        <taxon>Pseudomonadati</taxon>
        <taxon>Pseudomonadota</taxon>
        <taxon>Alphaproteobacteria</taxon>
        <taxon>Rhodospirillales</taxon>
        <taxon>Thalassospiraceae</taxon>
        <taxon>Thalassospira</taxon>
    </lineage>
</organism>
<dbReference type="GO" id="GO:0140359">
    <property type="term" value="F:ABC-type transporter activity"/>
    <property type="evidence" value="ECO:0007669"/>
    <property type="project" value="InterPro"/>
</dbReference>
<keyword evidence="1" id="KW-0472">Membrane</keyword>
<proteinExistence type="predicted"/>
<feature type="transmembrane region" description="Helical" evidence="1">
    <location>
        <begin position="20"/>
        <end position="39"/>
    </location>
</feature>
<dbReference type="EMBL" id="JFKA01000013">
    <property type="protein sequence ID" value="OSQ36002.1"/>
    <property type="molecule type" value="Genomic_DNA"/>
</dbReference>
<dbReference type="GO" id="GO:0005886">
    <property type="term" value="C:plasma membrane"/>
    <property type="evidence" value="ECO:0007669"/>
    <property type="project" value="UniProtKB-SubCell"/>
</dbReference>
<dbReference type="PANTHER" id="PTHR43471">
    <property type="entry name" value="ABC TRANSPORTER PERMEASE"/>
    <property type="match status" value="1"/>
</dbReference>
<feature type="transmembrane region" description="Helical" evidence="1">
    <location>
        <begin position="245"/>
        <end position="269"/>
    </location>
</feature>